<sequence length="78" mass="8712">MDRIRAKAVTARRLYVSHDEKFPPQGAGLAVSPLGTDKRLKNMYQPPHFREEHLGTQHALIGTYPLGLRVTSGAMREA</sequence>
<evidence type="ECO:0000313" key="2">
    <source>
        <dbReference type="Proteomes" id="UP000046176"/>
    </source>
</evidence>
<reference evidence="1 2" key="1">
    <citation type="submission" date="2014-08" db="EMBL/GenBank/DDBJ databases">
        <authorList>
            <person name="Chen Y.-H."/>
        </authorList>
    </citation>
    <scope>NUCLEOTIDE SEQUENCE [LARGE SCALE GENOMIC DNA]</scope>
</reference>
<dbReference type="Proteomes" id="UP000046176">
    <property type="component" value="Unassembled WGS sequence"/>
</dbReference>
<accession>A0A0T7FY52</accession>
<dbReference type="AlphaFoldDB" id="A0A0T7FY52"/>
<proteinExistence type="predicted"/>
<dbReference type="EMBL" id="CCRH01000018">
    <property type="protein sequence ID" value="CDZ39976.1"/>
    <property type="molecule type" value="Genomic_DNA"/>
</dbReference>
<gene>
    <name evidence="1" type="ORF">NGAL_HAMBI1145_51580</name>
</gene>
<name>A0A0T7FY52_NEOGA</name>
<protein>
    <submittedName>
        <fullName evidence="1">Uncharacterized protein</fullName>
    </submittedName>
</protein>
<organism evidence="1 2">
    <name type="scientific">Neorhizobium galegae bv. officinalis</name>
    <dbReference type="NCBI Taxonomy" id="323656"/>
    <lineage>
        <taxon>Bacteria</taxon>
        <taxon>Pseudomonadati</taxon>
        <taxon>Pseudomonadota</taxon>
        <taxon>Alphaproteobacteria</taxon>
        <taxon>Hyphomicrobiales</taxon>
        <taxon>Rhizobiaceae</taxon>
        <taxon>Rhizobium/Agrobacterium group</taxon>
        <taxon>Neorhizobium</taxon>
    </lineage>
</organism>
<evidence type="ECO:0000313" key="1">
    <source>
        <dbReference type="EMBL" id="CDZ39976.1"/>
    </source>
</evidence>
<dbReference type="RefSeq" id="WP_210166619.1">
    <property type="nucleotide sequence ID" value="NZ_CCRH01000018.1"/>
</dbReference>